<feature type="compositionally biased region" description="Polar residues" evidence="3">
    <location>
        <begin position="1"/>
        <end position="27"/>
    </location>
</feature>
<dbReference type="Pfam" id="PF07491">
    <property type="entry name" value="PPI_Ypi1"/>
    <property type="match status" value="1"/>
</dbReference>
<dbReference type="AlphaFoldDB" id="A0A9P6H3W6"/>
<sequence length="167" mass="18439">MSNLTAIANGPSTSSPSDGSRTQTIHDSQPRADDASSNPSHDQGNTPQGVLRLRGGPRSRPAVVWREDVIDNENMGKKSTKICCIYHKARKFGESSSEESSSDSDSECDHDHHRHQHHRSVQGNGGTEKERNPEGAEVEELESDNEPNAYERPPGWKRKKGKRKANS</sequence>
<proteinExistence type="inferred from homology"/>
<feature type="compositionally biased region" description="Acidic residues" evidence="3">
    <location>
        <begin position="136"/>
        <end position="145"/>
    </location>
</feature>
<dbReference type="GO" id="GO:0008157">
    <property type="term" value="F:protein phosphatase 1 binding"/>
    <property type="evidence" value="ECO:0007669"/>
    <property type="project" value="TreeGrafter"/>
</dbReference>
<comment type="similarity">
    <text evidence="1 2">Belongs to the YPI1 family.</text>
</comment>
<evidence type="ECO:0000256" key="1">
    <source>
        <dbReference type="ARBA" id="ARBA00005605"/>
    </source>
</evidence>
<dbReference type="PANTHER" id="PTHR20835">
    <property type="entry name" value="E3 UBIQUITIN-PROTEIN LIGASE PPP1R11-RELATED"/>
    <property type="match status" value="1"/>
</dbReference>
<dbReference type="GO" id="GO:0005634">
    <property type="term" value="C:nucleus"/>
    <property type="evidence" value="ECO:0007669"/>
    <property type="project" value="UniProtKB-SubCell"/>
</dbReference>
<comment type="subcellular location">
    <subcellularLocation>
        <location evidence="2">Nucleus</location>
    </subcellularLocation>
</comment>
<feature type="compositionally biased region" description="Acidic residues" evidence="3">
    <location>
        <begin position="96"/>
        <end position="108"/>
    </location>
</feature>
<name>A0A9P6H3W6_9AGAM</name>
<dbReference type="GO" id="GO:0004865">
    <property type="term" value="F:protein serine/threonine phosphatase inhibitor activity"/>
    <property type="evidence" value="ECO:0007669"/>
    <property type="project" value="UniProtKB-UniRule"/>
</dbReference>
<dbReference type="InterPro" id="IPR011107">
    <property type="entry name" value="PPI_Ypi1"/>
</dbReference>
<reference evidence="4" key="1">
    <citation type="journal article" date="2020" name="Nat. Commun.">
        <title>Large-scale genome sequencing of mycorrhizal fungi provides insights into the early evolution of symbiotic traits.</title>
        <authorList>
            <person name="Miyauchi S."/>
            <person name="Kiss E."/>
            <person name="Kuo A."/>
            <person name="Drula E."/>
            <person name="Kohler A."/>
            <person name="Sanchez-Garcia M."/>
            <person name="Morin E."/>
            <person name="Andreopoulos B."/>
            <person name="Barry K.W."/>
            <person name="Bonito G."/>
            <person name="Buee M."/>
            <person name="Carver A."/>
            <person name="Chen C."/>
            <person name="Cichocki N."/>
            <person name="Clum A."/>
            <person name="Culley D."/>
            <person name="Crous P.W."/>
            <person name="Fauchery L."/>
            <person name="Girlanda M."/>
            <person name="Hayes R.D."/>
            <person name="Keri Z."/>
            <person name="LaButti K."/>
            <person name="Lipzen A."/>
            <person name="Lombard V."/>
            <person name="Magnuson J."/>
            <person name="Maillard F."/>
            <person name="Murat C."/>
            <person name="Nolan M."/>
            <person name="Ohm R.A."/>
            <person name="Pangilinan J."/>
            <person name="Pereira M.F."/>
            <person name="Perotto S."/>
            <person name="Peter M."/>
            <person name="Pfister S."/>
            <person name="Riley R."/>
            <person name="Sitrit Y."/>
            <person name="Stielow J.B."/>
            <person name="Szollosi G."/>
            <person name="Zifcakova L."/>
            <person name="Stursova M."/>
            <person name="Spatafora J.W."/>
            <person name="Tedersoo L."/>
            <person name="Vaario L.M."/>
            <person name="Yamada A."/>
            <person name="Yan M."/>
            <person name="Wang P."/>
            <person name="Xu J."/>
            <person name="Bruns T."/>
            <person name="Baldrian P."/>
            <person name="Vilgalys R."/>
            <person name="Dunand C."/>
            <person name="Henrissat B."/>
            <person name="Grigoriev I.V."/>
            <person name="Hibbett D."/>
            <person name="Nagy L.G."/>
            <person name="Martin F.M."/>
        </authorList>
    </citation>
    <scope>NUCLEOTIDE SEQUENCE</scope>
    <source>
        <strain evidence="4">UH-Tt-Lm1</strain>
    </source>
</reference>
<keyword evidence="5" id="KW-1185">Reference proteome</keyword>
<gene>
    <name evidence="4" type="ORF">BJ322DRAFT_460326</name>
</gene>
<dbReference type="PANTHER" id="PTHR20835:SF0">
    <property type="entry name" value="E3 UBIQUITIN-PROTEIN LIGASE PPP1R11"/>
    <property type="match status" value="1"/>
</dbReference>
<evidence type="ECO:0000313" key="4">
    <source>
        <dbReference type="EMBL" id="KAF9778894.1"/>
    </source>
</evidence>
<comment type="function">
    <text evidence="2">Regulator of type 1 phosphatases which maintains protein phosphatase activity under strict control.</text>
</comment>
<organism evidence="4 5">
    <name type="scientific">Thelephora terrestris</name>
    <dbReference type="NCBI Taxonomy" id="56493"/>
    <lineage>
        <taxon>Eukaryota</taxon>
        <taxon>Fungi</taxon>
        <taxon>Dikarya</taxon>
        <taxon>Basidiomycota</taxon>
        <taxon>Agaricomycotina</taxon>
        <taxon>Agaricomycetes</taxon>
        <taxon>Thelephorales</taxon>
        <taxon>Thelephoraceae</taxon>
        <taxon>Thelephora</taxon>
    </lineage>
</organism>
<evidence type="ECO:0000313" key="5">
    <source>
        <dbReference type="Proteomes" id="UP000736335"/>
    </source>
</evidence>
<comment type="caution">
    <text evidence="4">The sequence shown here is derived from an EMBL/GenBank/DDBJ whole genome shotgun (WGS) entry which is preliminary data.</text>
</comment>
<accession>A0A9P6H3W6</accession>
<dbReference type="EMBL" id="WIUZ02000021">
    <property type="protein sequence ID" value="KAF9778894.1"/>
    <property type="molecule type" value="Genomic_DNA"/>
</dbReference>
<dbReference type="Proteomes" id="UP000736335">
    <property type="component" value="Unassembled WGS sequence"/>
</dbReference>
<evidence type="ECO:0000256" key="3">
    <source>
        <dbReference type="SAM" id="MobiDB-lite"/>
    </source>
</evidence>
<feature type="region of interest" description="Disordered" evidence="3">
    <location>
        <begin position="1"/>
        <end position="167"/>
    </location>
</feature>
<keyword evidence="2" id="KW-0539">Nucleus</keyword>
<feature type="compositionally biased region" description="Polar residues" evidence="3">
    <location>
        <begin position="35"/>
        <end position="48"/>
    </location>
</feature>
<feature type="compositionally biased region" description="Basic residues" evidence="3">
    <location>
        <begin position="155"/>
        <end position="167"/>
    </location>
</feature>
<dbReference type="OrthoDB" id="307488at2759"/>
<evidence type="ECO:0000256" key="2">
    <source>
        <dbReference type="RuleBase" id="RU367162"/>
    </source>
</evidence>
<protein>
    <recommendedName>
        <fullName evidence="2">Type 1 phosphatases regulator</fullName>
    </recommendedName>
</protein>
<reference evidence="4" key="2">
    <citation type="submission" date="2020-11" db="EMBL/GenBank/DDBJ databases">
        <authorList>
            <consortium name="DOE Joint Genome Institute"/>
            <person name="Kuo A."/>
            <person name="Miyauchi S."/>
            <person name="Kiss E."/>
            <person name="Drula E."/>
            <person name="Kohler A."/>
            <person name="Sanchez-Garcia M."/>
            <person name="Andreopoulos B."/>
            <person name="Barry K.W."/>
            <person name="Bonito G."/>
            <person name="Buee M."/>
            <person name="Carver A."/>
            <person name="Chen C."/>
            <person name="Cichocki N."/>
            <person name="Clum A."/>
            <person name="Culley D."/>
            <person name="Crous P.W."/>
            <person name="Fauchery L."/>
            <person name="Girlanda M."/>
            <person name="Hayes R."/>
            <person name="Keri Z."/>
            <person name="Labutti K."/>
            <person name="Lipzen A."/>
            <person name="Lombard V."/>
            <person name="Magnuson J."/>
            <person name="Maillard F."/>
            <person name="Morin E."/>
            <person name="Murat C."/>
            <person name="Nolan M."/>
            <person name="Ohm R."/>
            <person name="Pangilinan J."/>
            <person name="Pereira M."/>
            <person name="Perotto S."/>
            <person name="Peter M."/>
            <person name="Riley R."/>
            <person name="Sitrit Y."/>
            <person name="Stielow B."/>
            <person name="Szollosi G."/>
            <person name="Zifcakova L."/>
            <person name="Stursova M."/>
            <person name="Spatafora J.W."/>
            <person name="Tedersoo L."/>
            <person name="Vaario L.-M."/>
            <person name="Yamada A."/>
            <person name="Yan M."/>
            <person name="Wang P."/>
            <person name="Xu J."/>
            <person name="Bruns T."/>
            <person name="Baldrian P."/>
            <person name="Vilgalys R."/>
            <person name="Henrissat B."/>
            <person name="Grigoriev I.V."/>
            <person name="Hibbett D."/>
            <person name="Nagy L.G."/>
            <person name="Martin F.M."/>
        </authorList>
    </citation>
    <scope>NUCLEOTIDE SEQUENCE</scope>
    <source>
        <strain evidence="4">UH-Tt-Lm1</strain>
    </source>
</reference>